<reference evidence="1" key="1">
    <citation type="journal article" date="2005" name="Proc. Natl. Acad. Sci. U.S.A.">
        <title>The psychrophilic lifestyle as revealed by the genome sequence of Colwellia psychrerythraea 34H through genomic and proteomic analyses.</title>
        <authorList>
            <person name="Methe B.A."/>
            <person name="Nelson K.E."/>
            <person name="Deming J.W."/>
            <person name="Momen B."/>
            <person name="Melamud E."/>
            <person name="Zhang X."/>
            <person name="Moult J."/>
            <person name="Madupu R."/>
            <person name="Nelson W.C."/>
            <person name="Dodson R.J."/>
            <person name="Brinkac L.M."/>
            <person name="Daugherty S.C."/>
            <person name="Durkin A.S."/>
            <person name="DeBoy R.T."/>
            <person name="Kolonay J.F."/>
            <person name="Sullivan S.A."/>
            <person name="Zhou L."/>
            <person name="Davidsen T.M."/>
            <person name="Wu M."/>
            <person name="Huston A.L."/>
            <person name="Lewis M."/>
            <person name="Weaver B."/>
            <person name="Weidman J.F."/>
            <person name="Khouri H."/>
            <person name="Utterback T.R."/>
            <person name="Feldblyum T.V."/>
            <person name="Fraser C.M."/>
        </authorList>
    </citation>
    <scope>NUCLEOTIDE SEQUENCE [LARGE SCALE GENOMIC DNA]</scope>
    <source>
        <strain evidence="1">34H</strain>
    </source>
</reference>
<sequence length="56" mass="6558">MSEKAVNIWTSIAGYLDFRVIRIRICIGKWLMSLKHKLAIKSMALSAPFRDKDDRY</sequence>
<dbReference type="KEGG" id="cps:CPS_2064"/>
<protein>
    <submittedName>
        <fullName evidence="1">Uncharacterized protein</fullName>
    </submittedName>
</protein>
<dbReference type="EMBL" id="CP000083">
    <property type="protein sequence ID" value="AAZ24224.1"/>
    <property type="molecule type" value="Genomic_DNA"/>
</dbReference>
<organism evidence="1 2">
    <name type="scientific">Colwellia psychrerythraea (strain 34H / ATCC BAA-681)</name>
    <name type="common">Vibrio psychroerythus</name>
    <dbReference type="NCBI Taxonomy" id="167879"/>
    <lineage>
        <taxon>Bacteria</taxon>
        <taxon>Pseudomonadati</taxon>
        <taxon>Pseudomonadota</taxon>
        <taxon>Gammaproteobacteria</taxon>
        <taxon>Alteromonadales</taxon>
        <taxon>Colwelliaceae</taxon>
        <taxon>Colwellia</taxon>
    </lineage>
</organism>
<evidence type="ECO:0000313" key="2">
    <source>
        <dbReference type="Proteomes" id="UP000000547"/>
    </source>
</evidence>
<gene>
    <name evidence="1" type="ordered locus">CPS_2064</name>
</gene>
<dbReference type="AlphaFoldDB" id="Q483H5"/>
<name>Q483H5_COLP3</name>
<evidence type="ECO:0000313" key="1">
    <source>
        <dbReference type="EMBL" id="AAZ24224.1"/>
    </source>
</evidence>
<dbReference type="STRING" id="167879.CPS_2064"/>
<dbReference type="HOGENOM" id="CLU_3006418_0_0_6"/>
<proteinExistence type="predicted"/>
<dbReference type="Proteomes" id="UP000000547">
    <property type="component" value="Chromosome"/>
</dbReference>
<dbReference type="RefSeq" id="WP_011042886.1">
    <property type="nucleotide sequence ID" value="NC_003910.7"/>
</dbReference>
<accession>Q483H5</accession>